<dbReference type="InterPro" id="IPR001789">
    <property type="entry name" value="Sig_transdc_resp-reg_receiver"/>
</dbReference>
<dbReference type="SMART" id="SM00448">
    <property type="entry name" value="REC"/>
    <property type="match status" value="1"/>
</dbReference>
<dbReference type="GO" id="GO:0003700">
    <property type="term" value="F:DNA-binding transcription factor activity"/>
    <property type="evidence" value="ECO:0007669"/>
    <property type="project" value="InterPro"/>
</dbReference>
<dbReference type="PROSITE" id="PS50110">
    <property type="entry name" value="RESPONSE_REGULATORY"/>
    <property type="match status" value="1"/>
</dbReference>
<dbReference type="GO" id="GO:0043565">
    <property type="term" value="F:sequence-specific DNA binding"/>
    <property type="evidence" value="ECO:0007669"/>
    <property type="project" value="InterPro"/>
</dbReference>
<dbReference type="Pfam" id="PF12833">
    <property type="entry name" value="HTH_18"/>
    <property type="match status" value="1"/>
</dbReference>
<dbReference type="Gene3D" id="3.40.50.2300">
    <property type="match status" value="1"/>
</dbReference>
<evidence type="ECO:0000256" key="6">
    <source>
        <dbReference type="PROSITE-ProRule" id="PRU00169"/>
    </source>
</evidence>
<reference evidence="9" key="1">
    <citation type="submission" date="2020-08" db="EMBL/GenBank/DDBJ databases">
        <title>Genome public.</title>
        <authorList>
            <person name="Liu C."/>
            <person name="Sun Q."/>
        </authorList>
    </citation>
    <scope>NUCLEOTIDE SEQUENCE</scope>
    <source>
        <strain evidence="9">NSJ-40</strain>
    </source>
</reference>
<dbReference type="PROSITE" id="PS00041">
    <property type="entry name" value="HTH_ARAC_FAMILY_1"/>
    <property type="match status" value="1"/>
</dbReference>
<dbReference type="EMBL" id="JACRSN010000013">
    <property type="protein sequence ID" value="MBC8534149.1"/>
    <property type="molecule type" value="Genomic_DNA"/>
</dbReference>
<dbReference type="InterPro" id="IPR011006">
    <property type="entry name" value="CheY-like_superfamily"/>
</dbReference>
<gene>
    <name evidence="9" type="ORF">IAG03_09115</name>
</gene>
<dbReference type="Gene3D" id="1.10.10.60">
    <property type="entry name" value="Homeodomain-like"/>
    <property type="match status" value="2"/>
</dbReference>
<evidence type="ECO:0000256" key="3">
    <source>
        <dbReference type="ARBA" id="ARBA00023125"/>
    </source>
</evidence>
<dbReference type="SMART" id="SM00342">
    <property type="entry name" value="HTH_ARAC"/>
    <property type="match status" value="1"/>
</dbReference>
<dbReference type="AlphaFoldDB" id="A0A926DB72"/>
<dbReference type="Proteomes" id="UP000651482">
    <property type="component" value="Unassembled WGS sequence"/>
</dbReference>
<dbReference type="InterPro" id="IPR009057">
    <property type="entry name" value="Homeodomain-like_sf"/>
</dbReference>
<evidence type="ECO:0000256" key="5">
    <source>
        <dbReference type="ARBA" id="ARBA00024867"/>
    </source>
</evidence>
<feature type="domain" description="Response regulatory" evidence="8">
    <location>
        <begin position="3"/>
        <end position="120"/>
    </location>
</feature>
<keyword evidence="3" id="KW-0238">DNA-binding</keyword>
<evidence type="ECO:0000313" key="10">
    <source>
        <dbReference type="Proteomes" id="UP000651482"/>
    </source>
</evidence>
<evidence type="ECO:0000259" key="7">
    <source>
        <dbReference type="PROSITE" id="PS01124"/>
    </source>
</evidence>
<dbReference type="PROSITE" id="PS01124">
    <property type="entry name" value="HTH_ARAC_FAMILY_2"/>
    <property type="match status" value="1"/>
</dbReference>
<protein>
    <recommendedName>
        <fullName evidence="1">Stage 0 sporulation protein A homolog</fullName>
    </recommendedName>
</protein>
<comment type="caution">
    <text evidence="9">The sequence shown here is derived from an EMBL/GenBank/DDBJ whole genome shotgun (WGS) entry which is preliminary data.</text>
</comment>
<evidence type="ECO:0000256" key="1">
    <source>
        <dbReference type="ARBA" id="ARBA00018672"/>
    </source>
</evidence>
<evidence type="ECO:0000256" key="4">
    <source>
        <dbReference type="ARBA" id="ARBA00023163"/>
    </source>
</evidence>
<evidence type="ECO:0000259" key="8">
    <source>
        <dbReference type="PROSITE" id="PS50110"/>
    </source>
</evidence>
<dbReference type="RefSeq" id="WP_249319811.1">
    <property type="nucleotide sequence ID" value="NZ_JACRSN010000013.1"/>
</dbReference>
<organism evidence="9 10">
    <name type="scientific">Yeguia hominis</name>
    <dbReference type="NCBI Taxonomy" id="2763662"/>
    <lineage>
        <taxon>Bacteria</taxon>
        <taxon>Bacillati</taxon>
        <taxon>Bacillota</taxon>
        <taxon>Clostridia</taxon>
        <taxon>Eubacteriales</taxon>
        <taxon>Yeguiaceae</taxon>
        <taxon>Yeguia</taxon>
    </lineage>
</organism>
<feature type="domain" description="HTH araC/xylS-type" evidence="7">
    <location>
        <begin position="155"/>
        <end position="253"/>
    </location>
</feature>
<comment type="function">
    <text evidence="5">May play the central regulatory role in sporulation. It may be an element of the effector pathway responsible for the activation of sporulation genes in response to nutritional stress. Spo0A may act in concert with spo0H (a sigma factor) to control the expression of some genes that are critical to the sporulation process.</text>
</comment>
<name>A0A926DB72_9FIRM</name>
<dbReference type="InterPro" id="IPR018062">
    <property type="entry name" value="HTH_AraC-typ_CS"/>
</dbReference>
<dbReference type="Pfam" id="PF00072">
    <property type="entry name" value="Response_reg"/>
    <property type="match status" value="1"/>
</dbReference>
<proteinExistence type="predicted"/>
<dbReference type="GO" id="GO:0000160">
    <property type="term" value="P:phosphorelay signal transduction system"/>
    <property type="evidence" value="ECO:0007669"/>
    <property type="project" value="InterPro"/>
</dbReference>
<evidence type="ECO:0000256" key="2">
    <source>
        <dbReference type="ARBA" id="ARBA00023015"/>
    </source>
</evidence>
<accession>A0A926DB72</accession>
<keyword evidence="2" id="KW-0805">Transcription regulation</keyword>
<dbReference type="PANTHER" id="PTHR43280">
    <property type="entry name" value="ARAC-FAMILY TRANSCRIPTIONAL REGULATOR"/>
    <property type="match status" value="1"/>
</dbReference>
<dbReference type="SUPFAM" id="SSF46689">
    <property type="entry name" value="Homeodomain-like"/>
    <property type="match status" value="2"/>
</dbReference>
<dbReference type="PANTHER" id="PTHR43280:SF28">
    <property type="entry name" value="HTH-TYPE TRANSCRIPTIONAL ACTIVATOR RHAS"/>
    <property type="match status" value="1"/>
</dbReference>
<keyword evidence="4" id="KW-0804">Transcription</keyword>
<dbReference type="InterPro" id="IPR018060">
    <property type="entry name" value="HTH_AraC"/>
</dbReference>
<sequence length="253" mass="28199">MKSVVFVDDNPLILQSLRHSIPLEPLGYQLAGAFTNSSEAFAFCCENRPQMLITDIKMPGMSGLELIERLQTVYSNFSSIVITGYDEFAYAQKALRLGAIDIILKPIDDESLIAALRRASGLRDVSTHSAETAAVAADSGFHALDPEIQTTAAVRRALDYLQDHLSEKTSLAELADYAGLSSAHLSKLLKKETGMNFVDINNRMRVEKAITLLTDGRYKVYEISNMVGIDNYAYFYQIFKKVTGKSPKEYQYF</sequence>
<keyword evidence="6" id="KW-0597">Phosphoprotein</keyword>
<dbReference type="SUPFAM" id="SSF52172">
    <property type="entry name" value="CheY-like"/>
    <property type="match status" value="1"/>
</dbReference>
<dbReference type="CDD" id="cd17536">
    <property type="entry name" value="REC_YesN-like"/>
    <property type="match status" value="1"/>
</dbReference>
<keyword evidence="10" id="KW-1185">Reference proteome</keyword>
<feature type="modified residue" description="4-aspartylphosphate" evidence="6">
    <location>
        <position position="55"/>
    </location>
</feature>
<evidence type="ECO:0000313" key="9">
    <source>
        <dbReference type="EMBL" id="MBC8534149.1"/>
    </source>
</evidence>